<proteinExistence type="predicted"/>
<sequence length="106" mass="11870">MRRGAQRRSPPSLSFSFFLPPCMPASVYATQDCWILASSPMLESIINHARFDSVRIERPADARQSVFFSSLLHERVLPLVSNETQAGVLPPMLSTQFEQLYKQGGA</sequence>
<dbReference type="Proteomes" id="UP001066276">
    <property type="component" value="Chromosome 7"/>
</dbReference>
<dbReference type="AlphaFoldDB" id="A0AAV7PBJ6"/>
<protein>
    <submittedName>
        <fullName evidence="1">Uncharacterized protein</fullName>
    </submittedName>
</protein>
<accession>A0AAV7PBJ6</accession>
<reference evidence="1" key="1">
    <citation type="journal article" date="2022" name="bioRxiv">
        <title>Sequencing and chromosome-scale assembly of the giantPleurodeles waltlgenome.</title>
        <authorList>
            <person name="Brown T."/>
            <person name="Elewa A."/>
            <person name="Iarovenko S."/>
            <person name="Subramanian E."/>
            <person name="Araus A.J."/>
            <person name="Petzold A."/>
            <person name="Susuki M."/>
            <person name="Suzuki K.-i.T."/>
            <person name="Hayashi T."/>
            <person name="Toyoda A."/>
            <person name="Oliveira C."/>
            <person name="Osipova E."/>
            <person name="Leigh N.D."/>
            <person name="Simon A."/>
            <person name="Yun M.H."/>
        </authorList>
    </citation>
    <scope>NUCLEOTIDE SEQUENCE</scope>
    <source>
        <strain evidence="1">20211129_DDA</strain>
        <tissue evidence="1">Liver</tissue>
    </source>
</reference>
<evidence type="ECO:0000313" key="1">
    <source>
        <dbReference type="EMBL" id="KAJ1122615.1"/>
    </source>
</evidence>
<name>A0AAV7PBJ6_PLEWA</name>
<evidence type="ECO:0000313" key="2">
    <source>
        <dbReference type="Proteomes" id="UP001066276"/>
    </source>
</evidence>
<dbReference type="EMBL" id="JANPWB010000011">
    <property type="protein sequence ID" value="KAJ1122615.1"/>
    <property type="molecule type" value="Genomic_DNA"/>
</dbReference>
<comment type="caution">
    <text evidence="1">The sequence shown here is derived from an EMBL/GenBank/DDBJ whole genome shotgun (WGS) entry which is preliminary data.</text>
</comment>
<keyword evidence="2" id="KW-1185">Reference proteome</keyword>
<gene>
    <name evidence="1" type="ORF">NDU88_001100</name>
</gene>
<organism evidence="1 2">
    <name type="scientific">Pleurodeles waltl</name>
    <name type="common">Iberian ribbed newt</name>
    <dbReference type="NCBI Taxonomy" id="8319"/>
    <lineage>
        <taxon>Eukaryota</taxon>
        <taxon>Metazoa</taxon>
        <taxon>Chordata</taxon>
        <taxon>Craniata</taxon>
        <taxon>Vertebrata</taxon>
        <taxon>Euteleostomi</taxon>
        <taxon>Amphibia</taxon>
        <taxon>Batrachia</taxon>
        <taxon>Caudata</taxon>
        <taxon>Salamandroidea</taxon>
        <taxon>Salamandridae</taxon>
        <taxon>Pleurodelinae</taxon>
        <taxon>Pleurodeles</taxon>
    </lineage>
</organism>